<feature type="domain" description="Carrier" evidence="3">
    <location>
        <begin position="676"/>
        <end position="753"/>
    </location>
</feature>
<organism evidence="4 5">
    <name type="scientific">Marasmius crinis-equi</name>
    <dbReference type="NCBI Taxonomy" id="585013"/>
    <lineage>
        <taxon>Eukaryota</taxon>
        <taxon>Fungi</taxon>
        <taxon>Dikarya</taxon>
        <taxon>Basidiomycota</taxon>
        <taxon>Agaricomycotina</taxon>
        <taxon>Agaricomycetes</taxon>
        <taxon>Agaricomycetidae</taxon>
        <taxon>Agaricales</taxon>
        <taxon>Marasmiineae</taxon>
        <taxon>Marasmiaceae</taxon>
        <taxon>Marasmius</taxon>
    </lineage>
</organism>
<dbReference type="EMBL" id="JBAHYK010000821">
    <property type="protein sequence ID" value="KAL0571102.1"/>
    <property type="molecule type" value="Genomic_DNA"/>
</dbReference>
<dbReference type="PANTHER" id="PTHR43201:SF10">
    <property type="entry name" value="CARRIER DOMAIN-CONTAINING PROTEIN"/>
    <property type="match status" value="1"/>
</dbReference>
<evidence type="ECO:0000313" key="4">
    <source>
        <dbReference type="EMBL" id="KAL0571102.1"/>
    </source>
</evidence>
<dbReference type="Pfam" id="PF00501">
    <property type="entry name" value="AMP-binding"/>
    <property type="match status" value="1"/>
</dbReference>
<feature type="region of interest" description="Disordered" evidence="1">
    <location>
        <begin position="760"/>
        <end position="784"/>
    </location>
</feature>
<dbReference type="Gene3D" id="3.30.300.30">
    <property type="match status" value="2"/>
</dbReference>
<dbReference type="Gene3D" id="1.10.1200.10">
    <property type="entry name" value="ACP-like"/>
    <property type="match status" value="1"/>
</dbReference>
<dbReference type="InterPro" id="IPR000873">
    <property type="entry name" value="AMP-dep_synth/lig_dom"/>
</dbReference>
<feature type="transmembrane region" description="Helical" evidence="2">
    <location>
        <begin position="830"/>
        <end position="849"/>
    </location>
</feature>
<evidence type="ECO:0000313" key="5">
    <source>
        <dbReference type="Proteomes" id="UP001465976"/>
    </source>
</evidence>
<keyword evidence="2" id="KW-0812">Transmembrane</keyword>
<dbReference type="SUPFAM" id="SSF51161">
    <property type="entry name" value="Trimeric LpxA-like enzymes"/>
    <property type="match status" value="3"/>
</dbReference>
<reference evidence="4 5" key="1">
    <citation type="submission" date="2024-02" db="EMBL/GenBank/DDBJ databases">
        <title>A draft genome for the cacao thread blight pathogen Marasmius crinis-equi.</title>
        <authorList>
            <person name="Cohen S.P."/>
            <person name="Baruah I.K."/>
            <person name="Amoako-Attah I."/>
            <person name="Bukari Y."/>
            <person name="Meinhardt L.W."/>
            <person name="Bailey B.A."/>
        </authorList>
    </citation>
    <scope>NUCLEOTIDE SEQUENCE [LARGE SCALE GENOMIC DNA]</scope>
    <source>
        <strain evidence="4 5">GH-76</strain>
    </source>
</reference>
<dbReference type="InterPro" id="IPR036736">
    <property type="entry name" value="ACP-like_sf"/>
</dbReference>
<evidence type="ECO:0000256" key="1">
    <source>
        <dbReference type="SAM" id="MobiDB-lite"/>
    </source>
</evidence>
<dbReference type="PROSITE" id="PS50075">
    <property type="entry name" value="CARRIER"/>
    <property type="match status" value="1"/>
</dbReference>
<keyword evidence="2" id="KW-1133">Transmembrane helix</keyword>
<dbReference type="Pfam" id="PF00550">
    <property type="entry name" value="PP-binding"/>
    <property type="match status" value="1"/>
</dbReference>
<dbReference type="SUPFAM" id="SSF47336">
    <property type="entry name" value="ACP-like"/>
    <property type="match status" value="1"/>
</dbReference>
<sequence length="1563" mass="170925">MSAPLSFLGHRPPLLSTSECLGDTLAEKLASEKTQIRSLLDCLPHTSDPAICSSDPSRPALTHHDLHKFISSFALPRNLSRNDRVAILLPNGPENAVALLCVSAYHTCAPLNASCTPSELREDVLRLNVKAILTTRDLAARLDLRGLVEELRCYVSYVDARRTGPAGLFDLQSERGKSELQLRPRTPNEMDDRVLVLCTSGTSGKKKVVPYSLRCLVVGSWAVVQSWGLTSSDVNLNMMPLFHVGGVVRNLLSPVLSGGSTIVCTGFDAVAFWSIASEMRATWYYAAPTIHNAILASQPKNITPSRDLSIRMICNAAGGLLPSLALELKSRFDGAVVLPSYGMTECMPIASPPTTYQLDRPGCSGIACGPHISIRDPLNLERELRTGEHGAVSVRGFPMFSGYEVAPNPQVPLDTSSFSKEGWFDTGDMGYLDKDGYLFITGRSKEIINKGGEVISPFEIEEAVSIAARGRIKATLAFSVEHDALQETIGLVVVPAAGQLRIGLQQLHTIVKDSLHPSKWPFLVVYMNDIPKNSAGKPQRINLAKRLGLPCFSDSIPLLARHYEARVARVQVNISDAIRCNPVSVDFSSIHGRISEIPGIREAAVRPGSDGIPEAFVSLEGDAPVDSTSITASLSSSLPGYALPEIHIFYRAFPKSPEGEVDFELLEKYNLEQTNSTMSSDAMLVRDIVADLLILEPSKIVLESDFFLLGGSSLLLGKLSYQLRKATGVDVGITALFTNSTIAGITSLIEAERRAASLDARSETVYPSPSPSDFGDRTPRKSPNSPVLEYFSGSTFRPNNRTRHQNHPFVLLIQALSFVLFYPLKSALTWTIFIFMLSSLAPHIGHTFWERMGALMCSLMVSRMLTRIVAPIVAIGLKWAIIGRYEPGLYPMWSNYHLRWWIVNQALMTAGHGIFSSTQGLEIIYYRLLGAKIGRGVSIDKKAQLGEFDLLTVHDGCTIDQACVRGFCVEKDGYFRLAPIVIGPNSTINTMTQITPGSTIPEDSVYGPQSSSLEGASPSEFKAYNRKAIPRPHPVLRYSIAVPIIVLVEFVSLLPWFIMLWLMFNSTFRVQKSRGAFVSVVVWFANPTRVGYHVLAKAAKAVVVPLLRMFLGIMIKRILGLNNECRGSPSQLFLLRQYVSSKLLSQKHLRDAFNVLGSHYEVVSVGINVTLLAEDKIIYRAMGAKIGRRVYWPGSGIYCLDPELLEIGDDVVFGSRSELFTTDGRGSEKIVIGNGAMIADRVILLPGTTVGSRTVMGSGTLSVRNGNYPDGSMWIGNKNGKPVCLKTGTPTSEKVDSTTPFGRAFYEGKAPYYVYPYPLLLLINVVVGCTTAAYWTMAGVIAAQVLRALYLAAPHLPIFEPHWYQFAAIYGIIAVIYVLVVNLQALIALTWVTIMKWILIGRRRVGEYDWDKNSYCQRWKLHLVLSNLIVKGFGGAGLLRAISGSAYLVWYYRAHGANIGKDCSIFASGALGLMTEPDLVELGDHVALDNCSVVAHINSRGNFSLNYLKIGDGCALRSGSRLLSGASMEEQAVLGEHTLLTSGEVAASGALYVGWPGRRSQKS</sequence>
<keyword evidence="5" id="KW-1185">Reference proteome</keyword>
<dbReference type="PANTHER" id="PTHR43201">
    <property type="entry name" value="ACYL-COA SYNTHETASE"/>
    <property type="match status" value="1"/>
</dbReference>
<dbReference type="SUPFAM" id="SSF56801">
    <property type="entry name" value="Acetyl-CoA synthetase-like"/>
    <property type="match status" value="2"/>
</dbReference>
<evidence type="ECO:0000259" key="3">
    <source>
        <dbReference type="PROSITE" id="PS50075"/>
    </source>
</evidence>
<feature type="transmembrane region" description="Helical" evidence="2">
    <location>
        <begin position="1035"/>
        <end position="1064"/>
    </location>
</feature>
<dbReference type="InterPro" id="IPR042099">
    <property type="entry name" value="ANL_N_sf"/>
</dbReference>
<feature type="transmembrane region" description="Helical" evidence="2">
    <location>
        <begin position="1363"/>
        <end position="1394"/>
    </location>
</feature>
<dbReference type="InterPro" id="IPR045851">
    <property type="entry name" value="AMP-bd_C_sf"/>
</dbReference>
<dbReference type="Proteomes" id="UP001465976">
    <property type="component" value="Unassembled WGS sequence"/>
</dbReference>
<keyword evidence="2" id="KW-0472">Membrane</keyword>
<protein>
    <recommendedName>
        <fullName evidence="3">Carrier domain-containing protein</fullName>
    </recommendedName>
</protein>
<proteinExistence type="predicted"/>
<name>A0ABR3F775_9AGAR</name>
<feature type="transmembrane region" description="Helical" evidence="2">
    <location>
        <begin position="861"/>
        <end position="882"/>
    </location>
</feature>
<evidence type="ECO:0000256" key="2">
    <source>
        <dbReference type="SAM" id="Phobius"/>
    </source>
</evidence>
<dbReference type="InterPro" id="IPR011004">
    <property type="entry name" value="Trimer_LpxA-like_sf"/>
</dbReference>
<dbReference type="Gene3D" id="2.160.10.10">
    <property type="entry name" value="Hexapeptide repeat proteins"/>
    <property type="match status" value="3"/>
</dbReference>
<comment type="caution">
    <text evidence="4">The sequence shown here is derived from an EMBL/GenBank/DDBJ whole genome shotgun (WGS) entry which is preliminary data.</text>
</comment>
<dbReference type="InterPro" id="IPR009081">
    <property type="entry name" value="PP-bd_ACP"/>
</dbReference>
<accession>A0ABR3F775</accession>
<feature type="transmembrane region" description="Helical" evidence="2">
    <location>
        <begin position="1319"/>
        <end position="1343"/>
    </location>
</feature>
<dbReference type="Gene3D" id="3.40.50.12780">
    <property type="entry name" value="N-terminal domain of ligase-like"/>
    <property type="match status" value="1"/>
</dbReference>
<gene>
    <name evidence="4" type="ORF">V5O48_010858</name>
</gene>